<comment type="caution">
    <text evidence="1">The sequence shown here is derived from an EMBL/GenBank/DDBJ whole genome shotgun (WGS) entry which is preliminary data.</text>
</comment>
<evidence type="ECO:0000313" key="1">
    <source>
        <dbReference type="EMBL" id="EPX63260.1"/>
    </source>
</evidence>
<protein>
    <submittedName>
        <fullName evidence="1">Uncharacterized protein</fullName>
    </submittedName>
</protein>
<reference evidence="1" key="1">
    <citation type="submission" date="2013-05" db="EMBL/GenBank/DDBJ databases">
        <title>Genome assembly of Cystobacter fuscus DSM 2262.</title>
        <authorList>
            <person name="Sharma G."/>
            <person name="Khatri I."/>
            <person name="Kaur C."/>
            <person name="Mayilraj S."/>
            <person name="Subramanian S."/>
        </authorList>
    </citation>
    <scope>NUCLEOTIDE SEQUENCE [LARGE SCALE GENOMIC DNA]</scope>
    <source>
        <strain evidence="1">DSM 2262</strain>
    </source>
</reference>
<sequence length="89" mass="9637">MEVYLENPGSAPWTAAGAVLRGLKGEVFKPVLLWQPSPILPAAPGEASNRGRVVVEVLAIERASLGSYTLILWDAERQRTVTFSSVTFP</sequence>
<organism evidence="1 2">
    <name type="scientific">Cystobacter fuscus (strain ATCC 25194 / DSM 2262 / NBRC 100088 / M29)</name>
    <dbReference type="NCBI Taxonomy" id="1242864"/>
    <lineage>
        <taxon>Bacteria</taxon>
        <taxon>Pseudomonadati</taxon>
        <taxon>Myxococcota</taxon>
        <taxon>Myxococcia</taxon>
        <taxon>Myxococcales</taxon>
        <taxon>Cystobacterineae</taxon>
        <taxon>Archangiaceae</taxon>
        <taxon>Cystobacter</taxon>
    </lineage>
</organism>
<dbReference type="AlphaFoldDB" id="S9PFU7"/>
<dbReference type="EMBL" id="ANAH02000005">
    <property type="protein sequence ID" value="EPX63260.1"/>
    <property type="molecule type" value="Genomic_DNA"/>
</dbReference>
<evidence type="ECO:0000313" key="2">
    <source>
        <dbReference type="Proteomes" id="UP000011682"/>
    </source>
</evidence>
<keyword evidence="2" id="KW-1185">Reference proteome</keyword>
<gene>
    <name evidence="1" type="ORF">D187_005666</name>
</gene>
<name>S9PFU7_CYSF2</name>
<proteinExistence type="predicted"/>
<dbReference type="Proteomes" id="UP000011682">
    <property type="component" value="Unassembled WGS sequence"/>
</dbReference>
<accession>S9PFU7</accession>